<feature type="region of interest" description="Disordered" evidence="1">
    <location>
        <begin position="88"/>
        <end position="108"/>
    </location>
</feature>
<organism evidence="2">
    <name type="scientific">marine sediment metagenome</name>
    <dbReference type="NCBI Taxonomy" id="412755"/>
    <lineage>
        <taxon>unclassified sequences</taxon>
        <taxon>metagenomes</taxon>
        <taxon>ecological metagenomes</taxon>
    </lineage>
</organism>
<sequence>MGVFLGNMTIALNGSNSSSIGGRLLRSVKSIEIHAPAALDGTVTLAAADDIDEGSFTTVQSGGSDVGLTSSKVLVITELPFHSLRVESDASEDPAKVFPVFGEERTHQ</sequence>
<reference evidence="2" key="1">
    <citation type="journal article" date="2015" name="Nature">
        <title>Complex archaea that bridge the gap between prokaryotes and eukaryotes.</title>
        <authorList>
            <person name="Spang A."/>
            <person name="Saw J.H."/>
            <person name="Jorgensen S.L."/>
            <person name="Zaremba-Niedzwiedzka K."/>
            <person name="Martijn J."/>
            <person name="Lind A.E."/>
            <person name="van Eijk R."/>
            <person name="Schleper C."/>
            <person name="Guy L."/>
            <person name="Ettema T.J."/>
        </authorList>
    </citation>
    <scope>NUCLEOTIDE SEQUENCE</scope>
</reference>
<accession>A0A0F9BNF4</accession>
<dbReference type="EMBL" id="LAZR01040091">
    <property type="protein sequence ID" value="KKL15357.1"/>
    <property type="molecule type" value="Genomic_DNA"/>
</dbReference>
<evidence type="ECO:0000313" key="2">
    <source>
        <dbReference type="EMBL" id="KKL15357.1"/>
    </source>
</evidence>
<proteinExistence type="predicted"/>
<name>A0A0F9BNF4_9ZZZZ</name>
<gene>
    <name evidence="2" type="ORF">LCGC14_2506410</name>
</gene>
<dbReference type="AlphaFoldDB" id="A0A0F9BNF4"/>
<evidence type="ECO:0000256" key="1">
    <source>
        <dbReference type="SAM" id="MobiDB-lite"/>
    </source>
</evidence>
<comment type="caution">
    <text evidence="2">The sequence shown here is derived from an EMBL/GenBank/DDBJ whole genome shotgun (WGS) entry which is preliminary data.</text>
</comment>
<protein>
    <submittedName>
        <fullName evidence="2">Uncharacterized protein</fullName>
    </submittedName>
</protein>